<protein>
    <submittedName>
        <fullName evidence="1">Uncharacterized protein</fullName>
    </submittedName>
</protein>
<organism evidence="1">
    <name type="scientific">Aphanomyces astaci</name>
    <name type="common">Crayfish plague agent</name>
    <dbReference type="NCBI Taxonomy" id="112090"/>
    <lineage>
        <taxon>Eukaryota</taxon>
        <taxon>Sar</taxon>
        <taxon>Stramenopiles</taxon>
        <taxon>Oomycota</taxon>
        <taxon>Saprolegniomycetes</taxon>
        <taxon>Saprolegniales</taxon>
        <taxon>Verrucalvaceae</taxon>
        <taxon>Aphanomyces</taxon>
    </lineage>
</organism>
<reference evidence="1" key="1">
    <citation type="submission" date="2013-12" db="EMBL/GenBank/DDBJ databases">
        <title>The Genome Sequence of Aphanomyces astaci APO3.</title>
        <authorList>
            <consortium name="The Broad Institute Genomics Platform"/>
            <person name="Russ C."/>
            <person name="Tyler B."/>
            <person name="van West P."/>
            <person name="Dieguez-Uribeondo J."/>
            <person name="Young S.K."/>
            <person name="Zeng Q."/>
            <person name="Gargeya S."/>
            <person name="Fitzgerald M."/>
            <person name="Abouelleil A."/>
            <person name="Alvarado L."/>
            <person name="Chapman S.B."/>
            <person name="Gainer-Dewar J."/>
            <person name="Goldberg J."/>
            <person name="Griggs A."/>
            <person name="Gujja S."/>
            <person name="Hansen M."/>
            <person name="Howarth C."/>
            <person name="Imamovic A."/>
            <person name="Ireland A."/>
            <person name="Larimer J."/>
            <person name="McCowan C."/>
            <person name="Murphy C."/>
            <person name="Pearson M."/>
            <person name="Poon T.W."/>
            <person name="Priest M."/>
            <person name="Roberts A."/>
            <person name="Saif S."/>
            <person name="Shea T."/>
            <person name="Sykes S."/>
            <person name="Wortman J."/>
            <person name="Nusbaum C."/>
            <person name="Birren B."/>
        </authorList>
    </citation>
    <scope>NUCLEOTIDE SEQUENCE [LARGE SCALE GENOMIC DNA]</scope>
    <source>
        <strain evidence="1">APO3</strain>
    </source>
</reference>
<proteinExistence type="predicted"/>
<accession>W4FLL0</accession>
<dbReference type="VEuPathDB" id="FungiDB:H257_16284"/>
<evidence type="ECO:0000313" key="1">
    <source>
        <dbReference type="EMBL" id="ETV67553.1"/>
    </source>
</evidence>
<sequence length="119" mass="13155">MGKTGAVAYCQSKVDQMFGELLKARLIGCAAPSQQLGVRTRRGFSAVKDTLQQMVPLSHPSTDKIICLYTDPSDTDWVAFCTLVPSEDLKLVMVGLAGQVPGGRWWNRKRLRSSRRAND</sequence>
<dbReference type="AlphaFoldDB" id="W4FLL0"/>
<dbReference type="EMBL" id="KI913196">
    <property type="protein sequence ID" value="ETV67553.1"/>
    <property type="molecule type" value="Genomic_DNA"/>
</dbReference>
<gene>
    <name evidence="1" type="ORF">H257_16284</name>
</gene>
<dbReference type="GeneID" id="20818280"/>
<dbReference type="RefSeq" id="XP_009842957.1">
    <property type="nucleotide sequence ID" value="XM_009844655.1"/>
</dbReference>
<name>W4FLL0_APHAT</name>